<protein>
    <recommendedName>
        <fullName evidence="1">ABM domain-containing protein</fullName>
    </recommendedName>
</protein>
<dbReference type="InterPro" id="IPR052936">
    <property type="entry name" value="Jasmonate_Hydroxylase-like"/>
</dbReference>
<dbReference type="Gene3D" id="3.30.70.100">
    <property type="match status" value="1"/>
</dbReference>
<dbReference type="PANTHER" id="PTHR37811">
    <property type="entry name" value="BLL5343 PROTEIN"/>
    <property type="match status" value="1"/>
</dbReference>
<dbReference type="PANTHER" id="PTHR37811:SF2">
    <property type="entry name" value="ABM DOMAIN-CONTAINING PROTEIN"/>
    <property type="match status" value="1"/>
</dbReference>
<dbReference type="SUPFAM" id="SSF54909">
    <property type="entry name" value="Dimeric alpha+beta barrel"/>
    <property type="match status" value="1"/>
</dbReference>
<feature type="domain" description="ABM" evidence="1">
    <location>
        <begin position="2"/>
        <end position="90"/>
    </location>
</feature>
<gene>
    <name evidence="2" type="ORF">LCGC14_2026360</name>
</gene>
<sequence length="114" mass="13512">MFAVIFEVKPRTEGKAEYLKIASELRKYLENQDGFISIERFQSLTDDRKFLSLSYWRDEAAIKKWRNNLEHRAGQKKGKESLFHSYRIRVAKVLRNYSESDRHEAPSDSNKVLT</sequence>
<evidence type="ECO:0000313" key="2">
    <source>
        <dbReference type="EMBL" id="KKL78284.1"/>
    </source>
</evidence>
<name>A0A0F9EW59_9ZZZZ</name>
<organism evidence="2">
    <name type="scientific">marine sediment metagenome</name>
    <dbReference type="NCBI Taxonomy" id="412755"/>
    <lineage>
        <taxon>unclassified sequences</taxon>
        <taxon>metagenomes</taxon>
        <taxon>ecological metagenomes</taxon>
    </lineage>
</organism>
<dbReference type="PROSITE" id="PS51725">
    <property type="entry name" value="ABM"/>
    <property type="match status" value="1"/>
</dbReference>
<dbReference type="InterPro" id="IPR011008">
    <property type="entry name" value="Dimeric_a/b-barrel"/>
</dbReference>
<dbReference type="EMBL" id="LAZR01023506">
    <property type="protein sequence ID" value="KKL78284.1"/>
    <property type="molecule type" value="Genomic_DNA"/>
</dbReference>
<reference evidence="2" key="1">
    <citation type="journal article" date="2015" name="Nature">
        <title>Complex archaea that bridge the gap between prokaryotes and eukaryotes.</title>
        <authorList>
            <person name="Spang A."/>
            <person name="Saw J.H."/>
            <person name="Jorgensen S.L."/>
            <person name="Zaremba-Niedzwiedzka K."/>
            <person name="Martijn J."/>
            <person name="Lind A.E."/>
            <person name="van Eijk R."/>
            <person name="Schleper C."/>
            <person name="Guy L."/>
            <person name="Ettema T.J."/>
        </authorList>
    </citation>
    <scope>NUCLEOTIDE SEQUENCE</scope>
</reference>
<comment type="caution">
    <text evidence="2">The sequence shown here is derived from an EMBL/GenBank/DDBJ whole genome shotgun (WGS) entry which is preliminary data.</text>
</comment>
<evidence type="ECO:0000259" key="1">
    <source>
        <dbReference type="PROSITE" id="PS51725"/>
    </source>
</evidence>
<dbReference type="InterPro" id="IPR007138">
    <property type="entry name" value="ABM_dom"/>
</dbReference>
<dbReference type="Pfam" id="PF03992">
    <property type="entry name" value="ABM"/>
    <property type="match status" value="1"/>
</dbReference>
<dbReference type="AlphaFoldDB" id="A0A0F9EW59"/>
<accession>A0A0F9EW59</accession>
<proteinExistence type="predicted"/>